<feature type="domain" description="Ion transport" evidence="14">
    <location>
        <begin position="849"/>
        <end position="964"/>
    </location>
</feature>
<evidence type="ECO:0000256" key="5">
    <source>
        <dbReference type="ARBA" id="ARBA00022882"/>
    </source>
</evidence>
<feature type="transmembrane region" description="Helical" evidence="13">
    <location>
        <begin position="752"/>
        <end position="771"/>
    </location>
</feature>
<feature type="compositionally biased region" description="Basic and acidic residues" evidence="12">
    <location>
        <begin position="543"/>
        <end position="571"/>
    </location>
</feature>
<feature type="transmembrane region" description="Helical" evidence="13">
    <location>
        <begin position="931"/>
        <end position="957"/>
    </location>
</feature>
<feature type="transmembrane region" description="Helical" evidence="13">
    <location>
        <begin position="849"/>
        <end position="873"/>
    </location>
</feature>
<dbReference type="PANTHER" id="PTHR10037:SF230">
    <property type="entry name" value="CA[2+]-CHANNEL PROTEIN ALPHA[[1]] SUBUNIT T, ISOFORM F"/>
    <property type="match status" value="1"/>
</dbReference>
<evidence type="ECO:0000256" key="12">
    <source>
        <dbReference type="SAM" id="MobiDB-lite"/>
    </source>
</evidence>
<dbReference type="GO" id="GO:0070509">
    <property type="term" value="P:calcium ion import"/>
    <property type="evidence" value="ECO:0007669"/>
    <property type="project" value="TreeGrafter"/>
</dbReference>
<feature type="compositionally biased region" description="Polar residues" evidence="12">
    <location>
        <begin position="56"/>
        <end position="72"/>
    </location>
</feature>
<proteinExistence type="predicted"/>
<dbReference type="Gene3D" id="1.10.287.70">
    <property type="match status" value="3"/>
</dbReference>
<dbReference type="Pfam" id="PF00520">
    <property type="entry name" value="Ion_trans"/>
    <property type="match status" value="4"/>
</dbReference>
<keyword evidence="2" id="KW-0813">Transport</keyword>
<feature type="compositionally biased region" description="Basic residues" evidence="12">
    <location>
        <begin position="28"/>
        <end position="43"/>
    </location>
</feature>
<evidence type="ECO:0000256" key="4">
    <source>
        <dbReference type="ARBA" id="ARBA00022737"/>
    </source>
</evidence>
<keyword evidence="9" id="KW-0325">Glycoprotein</keyword>
<evidence type="ECO:0000256" key="10">
    <source>
        <dbReference type="ARBA" id="ARBA00023303"/>
    </source>
</evidence>
<feature type="region of interest" description="Disordered" evidence="12">
    <location>
        <begin position="587"/>
        <end position="608"/>
    </location>
</feature>
<evidence type="ECO:0000313" key="16">
    <source>
        <dbReference type="WBParaSite" id="Minc3s02927g32099"/>
    </source>
</evidence>
<feature type="transmembrane region" description="Helical" evidence="13">
    <location>
        <begin position="225"/>
        <end position="243"/>
    </location>
</feature>
<feature type="domain" description="Ion transport" evidence="14">
    <location>
        <begin position="150"/>
        <end position="471"/>
    </location>
</feature>
<dbReference type="InterPro" id="IPR043203">
    <property type="entry name" value="VGCC_Ca_Na"/>
</dbReference>
<evidence type="ECO:0000256" key="13">
    <source>
        <dbReference type="SAM" id="Phobius"/>
    </source>
</evidence>
<dbReference type="SUPFAM" id="SSF81324">
    <property type="entry name" value="Voltage-gated potassium channels"/>
    <property type="match status" value="3"/>
</dbReference>
<keyword evidence="3 13" id="KW-0812">Transmembrane</keyword>
<evidence type="ECO:0000256" key="6">
    <source>
        <dbReference type="ARBA" id="ARBA00022989"/>
    </source>
</evidence>
<dbReference type="GO" id="GO:0005248">
    <property type="term" value="F:voltage-gated sodium channel activity"/>
    <property type="evidence" value="ECO:0007669"/>
    <property type="project" value="TreeGrafter"/>
</dbReference>
<keyword evidence="11" id="KW-0175">Coiled coil</keyword>
<dbReference type="PANTHER" id="PTHR10037">
    <property type="entry name" value="VOLTAGE-GATED CATION CHANNEL CALCIUM AND SODIUM"/>
    <property type="match status" value="1"/>
</dbReference>
<evidence type="ECO:0000256" key="1">
    <source>
        <dbReference type="ARBA" id="ARBA00004141"/>
    </source>
</evidence>
<feature type="coiled-coil region" evidence="11">
    <location>
        <begin position="954"/>
        <end position="993"/>
    </location>
</feature>
<evidence type="ECO:0000259" key="14">
    <source>
        <dbReference type="Pfam" id="PF00520"/>
    </source>
</evidence>
<feature type="domain" description="Ion transport" evidence="14">
    <location>
        <begin position="1213"/>
        <end position="1275"/>
    </location>
</feature>
<feature type="coiled-coil region" evidence="11">
    <location>
        <begin position="1146"/>
        <end position="1173"/>
    </location>
</feature>
<keyword evidence="6 13" id="KW-1133">Transmembrane helix</keyword>
<dbReference type="InterPro" id="IPR005821">
    <property type="entry name" value="Ion_trans_dom"/>
</dbReference>
<feature type="transmembrane region" description="Helical" evidence="13">
    <location>
        <begin position="286"/>
        <end position="309"/>
    </location>
</feature>
<evidence type="ECO:0000313" key="15">
    <source>
        <dbReference type="Proteomes" id="UP000887563"/>
    </source>
</evidence>
<dbReference type="WBParaSite" id="Minc3s02927g32099">
    <property type="protein sequence ID" value="Minc3s02927g32099"/>
    <property type="gene ID" value="Minc3s02927g32099"/>
</dbReference>
<feature type="compositionally biased region" description="Acidic residues" evidence="12">
    <location>
        <begin position="99"/>
        <end position="118"/>
    </location>
</feature>
<feature type="compositionally biased region" description="Polar residues" evidence="12">
    <location>
        <begin position="18"/>
        <end position="27"/>
    </location>
</feature>
<evidence type="ECO:0000256" key="9">
    <source>
        <dbReference type="ARBA" id="ARBA00023180"/>
    </source>
</evidence>
<reference evidence="16" key="1">
    <citation type="submission" date="2022-11" db="UniProtKB">
        <authorList>
            <consortium name="WormBaseParasite"/>
        </authorList>
    </citation>
    <scope>IDENTIFICATION</scope>
</reference>
<evidence type="ECO:0000256" key="11">
    <source>
        <dbReference type="SAM" id="Coils"/>
    </source>
</evidence>
<evidence type="ECO:0000256" key="3">
    <source>
        <dbReference type="ARBA" id="ARBA00022692"/>
    </source>
</evidence>
<dbReference type="GO" id="GO:0086010">
    <property type="term" value="P:membrane depolarization during action potential"/>
    <property type="evidence" value="ECO:0007669"/>
    <property type="project" value="TreeGrafter"/>
</dbReference>
<comment type="subcellular location">
    <subcellularLocation>
        <location evidence="1">Membrane</location>
        <topology evidence="1">Multi-pass membrane protein</topology>
    </subcellularLocation>
</comment>
<keyword evidence="8 13" id="KW-0472">Membrane</keyword>
<dbReference type="Proteomes" id="UP000887563">
    <property type="component" value="Unplaced"/>
</dbReference>
<evidence type="ECO:0000256" key="7">
    <source>
        <dbReference type="ARBA" id="ARBA00023065"/>
    </source>
</evidence>
<feature type="region of interest" description="Disordered" evidence="12">
    <location>
        <begin position="18"/>
        <end position="120"/>
    </location>
</feature>
<feature type="transmembrane region" description="Helical" evidence="13">
    <location>
        <begin position="435"/>
        <end position="465"/>
    </location>
</feature>
<organism evidence="15 16">
    <name type="scientific">Meloidogyne incognita</name>
    <name type="common">Southern root-knot nematode worm</name>
    <name type="synonym">Oxyuris incognita</name>
    <dbReference type="NCBI Taxonomy" id="6306"/>
    <lineage>
        <taxon>Eukaryota</taxon>
        <taxon>Metazoa</taxon>
        <taxon>Ecdysozoa</taxon>
        <taxon>Nematoda</taxon>
        <taxon>Chromadorea</taxon>
        <taxon>Rhabditida</taxon>
        <taxon>Tylenchina</taxon>
        <taxon>Tylenchomorpha</taxon>
        <taxon>Tylenchoidea</taxon>
        <taxon>Meloidogynidae</taxon>
        <taxon>Meloidogyninae</taxon>
        <taxon>Meloidogyne</taxon>
        <taxon>Meloidogyne incognita group</taxon>
    </lineage>
</organism>
<dbReference type="FunFam" id="1.20.120.350:FF:000007">
    <property type="entry name" value="Voltage-dependent T-type calcium channel subunit alpha"/>
    <property type="match status" value="1"/>
</dbReference>
<keyword evidence="4" id="KW-0677">Repeat</keyword>
<keyword evidence="5" id="KW-0851">Voltage-gated channel</keyword>
<keyword evidence="15" id="KW-1185">Reference proteome</keyword>
<keyword evidence="7" id="KW-0406">Ion transport</keyword>
<dbReference type="InterPro" id="IPR027359">
    <property type="entry name" value="Volt_channel_dom_sf"/>
</dbReference>
<name>A0A914MWD1_MELIC</name>
<protein>
    <submittedName>
        <fullName evidence="16">Ion transport domain-containing protein</fullName>
    </submittedName>
</protein>
<sequence>MLQQPVVRELRSFKSLSKFNQKRSGSTSRRKSLAVRKQSTRRQKNVDFSDEEQSEHPCSSHSRCNTISSSTMRPRRPTFPDWVEMEEEEDQLSEKKLEESEEKILEDETGDEEEESNEELPFPGYEPVSLGFLHQNQKLRYLSLCLVNNLWFDRVTMVVIFINCITLGMYRPCEDGPECETYRCWLLSLIDHTIFAYFAAEMAIKIVAFGFWGETAYLGDGWNRLDFFIVLAGIAEYLLSKYLGNLNLTAIRTIRVLRPLRAVNRIPSLRILVNLLLDTLPMLGNVLLLCFFVFFIFGIIGVQLWAGLLRNRCVIELPSSDYLSLKNFSFPVDISLSRYYIPQDTSLDYICSQPDSSGLHSCENLPQYKSDGKKCNLSLFDYNNEKNNDSCINWNNYYSKCQVMHKNPFQAWLCIFRQYWGWTDIMYYVQDAHSFWNWIYFVLLIVIGAFFMVNLCLVVIATQFAETKRRETQRMLEERKCINSDSLLASEFGSISQSGLRDNAEGDSVYGAFVRVIRRTFQRTRRLLIRTLREFRKKQTKTKQGDGREKGDENLVEGDDGKLTHEDKGKIEKERLNGKISSIEIQKVDDNNNKEHSRRRQSRRNTEMNPSPWRDFKLRIRSFVCCDHFTRGILIAILVNTLSMGVEYHQQPEILTTLLEYSNLFFTALFALEMLLKIVAYGLFGYIQDGFNLFDGGIVALSVLELFQEGKGGLSVLRTFRLLRILKLVRFMPALRYQLVVMLRTMDNVTVFFGLLLLFIFIFSILGMNLFGCKFCKHEVNWTGNQVSKCERKNFDSLLWALTTVFQVFDLQIFFSLVFLCCFFGLLFLSFLTLSNHLTINFLLFHYPILFFINLIDSLLGMFLFGCTFCSHPDDRTHCTIKDVNSEQCECERANYDSLFSAFLTVFQILTCEDWNMVLFNGMSHTTPWAALYFVTLMTFGNYVLFNLLVAILVEGFQESKEEEKRQLEEEALKRAEEEENERKMELEMLIARTTLNAFLKKKCSCGQDNITVVREQLGKKIIENERRKSRQFSISVDNKDLMDVRQQQRRRRESYAPGRRLTWQRHSSLSVPRGPHFDGMQQLLINPRNIHQPVEQSQSEGERPRLASWSNSQFNSSHSLNVHSSLFDPQCPLHGHRAILEAYTREKYLKASEELQHALAEEQDRVQQKRNIWWRRLFRKTFLYTRSDHSLFLLSRNNIIRENCFRLTQRKCLNCVTLAMERPSIPPQSAERFFLSITGYAFTLIFTLEMVAKIIANGCFYGSDAYFKDGWNILFEIEIYL</sequence>
<feature type="domain" description="Ion transport" evidence="14">
    <location>
        <begin position="630"/>
        <end position="841"/>
    </location>
</feature>
<accession>A0A914MWD1</accession>
<dbReference type="GO" id="GO:0043005">
    <property type="term" value="C:neuron projection"/>
    <property type="evidence" value="ECO:0007669"/>
    <property type="project" value="TreeGrafter"/>
</dbReference>
<feature type="transmembrane region" description="Helical" evidence="13">
    <location>
        <begin position="664"/>
        <end position="684"/>
    </location>
</feature>
<feature type="transmembrane region" description="Helical" evidence="13">
    <location>
        <begin position="798"/>
        <end position="829"/>
    </location>
</feature>
<evidence type="ECO:0000256" key="2">
    <source>
        <dbReference type="ARBA" id="ARBA00022448"/>
    </source>
</evidence>
<feature type="transmembrane region" description="Helical" evidence="13">
    <location>
        <begin position="194"/>
        <end position="213"/>
    </location>
</feature>
<dbReference type="GO" id="GO:0001518">
    <property type="term" value="C:voltage-gated sodium channel complex"/>
    <property type="evidence" value="ECO:0007669"/>
    <property type="project" value="TreeGrafter"/>
</dbReference>
<dbReference type="FunFam" id="1.20.120.350:FF:000009">
    <property type="entry name" value="Voltage-dependent T-type calcium channel subunit alpha"/>
    <property type="match status" value="1"/>
</dbReference>
<feature type="region of interest" description="Disordered" evidence="12">
    <location>
        <begin position="539"/>
        <end position="571"/>
    </location>
</feature>
<dbReference type="GO" id="GO:0008332">
    <property type="term" value="F:low voltage-gated calcium channel activity"/>
    <property type="evidence" value="ECO:0007669"/>
    <property type="project" value="TreeGrafter"/>
</dbReference>
<dbReference type="Gene3D" id="1.20.120.350">
    <property type="entry name" value="Voltage-gated potassium channels. Chain C"/>
    <property type="match status" value="3"/>
</dbReference>
<keyword evidence="10" id="KW-0407">Ion channel</keyword>
<evidence type="ECO:0000256" key="8">
    <source>
        <dbReference type="ARBA" id="ARBA00023136"/>
    </source>
</evidence>